<organism evidence="1 2">
    <name type="scientific">Giardia intestinalis (strain P15)</name>
    <name type="common">Giardia lamblia</name>
    <dbReference type="NCBI Taxonomy" id="658858"/>
    <lineage>
        <taxon>Eukaryota</taxon>
        <taxon>Metamonada</taxon>
        <taxon>Diplomonadida</taxon>
        <taxon>Hexamitidae</taxon>
        <taxon>Giardiinae</taxon>
        <taxon>Giardia</taxon>
    </lineage>
</organism>
<evidence type="ECO:0000313" key="1">
    <source>
        <dbReference type="EMBL" id="EFO60968.1"/>
    </source>
</evidence>
<accession>E1F9C8</accession>
<evidence type="ECO:0000313" key="2">
    <source>
        <dbReference type="Proteomes" id="UP000008974"/>
    </source>
</evidence>
<proteinExistence type="predicted"/>
<gene>
    <name evidence="1" type="ORF">GLP15_3325</name>
</gene>
<comment type="caution">
    <text evidence="1">The sequence shown here is derived from an EMBL/GenBank/DDBJ whole genome shotgun (WGS) entry which is preliminary data.</text>
</comment>
<dbReference type="OMA" id="HEYHCTQ"/>
<dbReference type="EMBL" id="ACVC01000476">
    <property type="protein sequence ID" value="EFO60968.1"/>
    <property type="molecule type" value="Genomic_DNA"/>
</dbReference>
<name>E1F9C8_GIAIA</name>
<protein>
    <submittedName>
        <fullName evidence="1">Uncharacterized protein</fullName>
    </submittedName>
</protein>
<dbReference type="AlphaFoldDB" id="E1F9C8"/>
<dbReference type="VEuPathDB" id="GiardiaDB:GLP15_3325"/>
<dbReference type="Proteomes" id="UP000008974">
    <property type="component" value="Unassembled WGS sequence"/>
</dbReference>
<sequence length="394" mass="43841">MEPSFLLEGIAHPDRFLPPKHEYHCTQMAMRQLERLNGGYRPAYVQKDPILPQTGKLSNIHQTPHNTSNVDMNIINETKSYIDENLNRGISWDNDRNHNCADFSDGFLNTGNVSILASSLDGENIWGSECSNDSIDVLSVTGSVIQYDPKSSADRNISDDNIPSPFLQMKYLQLKDLDSVHSSVCSPPQELSISSSNSSLPNISIHSNPSLSYNTPRIIPTSVDLAGTDIDSLHVSELEHTIRHSHDFSLSCSNLLTQSETSFQASACCVPVISKALQKKLPSGIAHNPVTSSLLNSKCTRLKDKDSNILHLPPMLKILQQRVRYCGHVKTILPAQVPENHINYLSKLQQRVAQQTLINLPCLAGHVKYYEKAEPSFPKQALASEVFILPKLRR</sequence>
<dbReference type="OrthoDB" id="10254562at2759"/>
<reference evidence="1 2" key="1">
    <citation type="journal article" date="2010" name="BMC Genomics">
        <title>Genome analysis and comparative genomics of a Giardia intestinalis assemblage E isolate.</title>
        <authorList>
            <person name="Jerlstrom-Hultqvist J."/>
            <person name="Franzen O."/>
            <person name="Ankarklev J."/>
            <person name="Xu F."/>
            <person name="Nohynkova E."/>
            <person name="Andersson J.O."/>
            <person name="Svard S.G."/>
            <person name="Andersson B."/>
        </authorList>
    </citation>
    <scope>NUCLEOTIDE SEQUENCE [LARGE SCALE GENOMIC DNA]</scope>
    <source>
        <strain evidence="1 2">P15</strain>
    </source>
</reference>